<dbReference type="AlphaFoldDB" id="A0AA87ZTL3"/>
<evidence type="ECO:0000313" key="2">
    <source>
        <dbReference type="EMBL" id="GMN43394.1"/>
    </source>
</evidence>
<reference evidence="2" key="1">
    <citation type="submission" date="2023-07" db="EMBL/GenBank/DDBJ databases">
        <title>draft genome sequence of fig (Ficus carica).</title>
        <authorList>
            <person name="Takahashi T."/>
            <person name="Nishimura K."/>
        </authorList>
    </citation>
    <scope>NUCLEOTIDE SEQUENCE</scope>
</reference>
<proteinExistence type="predicted"/>
<name>A0AA87ZTL3_FICCA</name>
<dbReference type="Proteomes" id="UP001187192">
    <property type="component" value="Unassembled WGS sequence"/>
</dbReference>
<dbReference type="EMBL" id="BTGU01000016">
    <property type="protein sequence ID" value="GMN43394.1"/>
    <property type="molecule type" value="Genomic_DNA"/>
</dbReference>
<protein>
    <submittedName>
        <fullName evidence="2">Uncharacterized protein</fullName>
    </submittedName>
</protein>
<evidence type="ECO:0000313" key="3">
    <source>
        <dbReference type="Proteomes" id="UP001187192"/>
    </source>
</evidence>
<keyword evidence="3" id="KW-1185">Reference proteome</keyword>
<accession>A0AA87ZTL3</accession>
<feature type="coiled-coil region" evidence="1">
    <location>
        <begin position="37"/>
        <end position="64"/>
    </location>
</feature>
<sequence length="343" mass="39489">MATKDAFLELGHLVSNFYFVANKVDQKIDDLILIKATEQHEEILEALGQEINDLRQSQELLKKDFTETMMKFCATEELEHDYLILRDEVPPKRASKSEEEIILATQEIESLFKKEVTLGKEGKELTLRVCKSFPGEKGCVEDNNVTSPNTKNSRTEVKIRTWNWQELEKENQGFRTWNLTKVMTKMYGFTLDKAKKEEQVIENLKNDLHLLVSIHDDNVAEAKLRSYFRSKLARLKRRRHGRVPVVVYRILALLEGGKVANNGRGISRFRDESEKLVVSFKIDIVVNRIYKMILFLTSVLNANSTLSSAGMSGKEKLVESAEIVERCDVDCRVMRMKIDELLG</sequence>
<evidence type="ECO:0000256" key="1">
    <source>
        <dbReference type="SAM" id="Coils"/>
    </source>
</evidence>
<gene>
    <name evidence="2" type="ORF">TIFTF001_012581</name>
</gene>
<organism evidence="2 3">
    <name type="scientific">Ficus carica</name>
    <name type="common">Common fig</name>
    <dbReference type="NCBI Taxonomy" id="3494"/>
    <lineage>
        <taxon>Eukaryota</taxon>
        <taxon>Viridiplantae</taxon>
        <taxon>Streptophyta</taxon>
        <taxon>Embryophyta</taxon>
        <taxon>Tracheophyta</taxon>
        <taxon>Spermatophyta</taxon>
        <taxon>Magnoliopsida</taxon>
        <taxon>eudicotyledons</taxon>
        <taxon>Gunneridae</taxon>
        <taxon>Pentapetalae</taxon>
        <taxon>rosids</taxon>
        <taxon>fabids</taxon>
        <taxon>Rosales</taxon>
        <taxon>Moraceae</taxon>
        <taxon>Ficeae</taxon>
        <taxon>Ficus</taxon>
    </lineage>
</organism>
<comment type="caution">
    <text evidence="2">The sequence shown here is derived from an EMBL/GenBank/DDBJ whole genome shotgun (WGS) entry which is preliminary data.</text>
</comment>
<keyword evidence="1" id="KW-0175">Coiled coil</keyword>